<keyword evidence="1" id="KW-0732">Signal</keyword>
<feature type="signal peptide" evidence="1">
    <location>
        <begin position="1"/>
        <end position="21"/>
    </location>
</feature>
<keyword evidence="3" id="KW-1185">Reference proteome</keyword>
<dbReference type="InterPro" id="IPR032620">
    <property type="entry name" value="DUF4882"/>
</dbReference>
<organism evidence="2 3">
    <name type="scientific">Acinetobacter guillouiae NIPH 991</name>
    <dbReference type="NCBI Taxonomy" id="1217656"/>
    <lineage>
        <taxon>Bacteria</taxon>
        <taxon>Pseudomonadati</taxon>
        <taxon>Pseudomonadota</taxon>
        <taxon>Gammaproteobacteria</taxon>
        <taxon>Moraxellales</taxon>
        <taxon>Moraxellaceae</taxon>
        <taxon>Acinetobacter</taxon>
    </lineage>
</organism>
<dbReference type="EMBL" id="APPJ01000010">
    <property type="protein sequence ID" value="ENV17256.1"/>
    <property type="molecule type" value="Genomic_DNA"/>
</dbReference>
<evidence type="ECO:0000313" key="2">
    <source>
        <dbReference type="EMBL" id="ENV17256.1"/>
    </source>
</evidence>
<evidence type="ECO:0008006" key="4">
    <source>
        <dbReference type="Google" id="ProtNLM"/>
    </source>
</evidence>
<dbReference type="Pfam" id="PF16223">
    <property type="entry name" value="DUF4882"/>
    <property type="match status" value="1"/>
</dbReference>
<name>N8WZ40_ACIGI</name>
<comment type="caution">
    <text evidence="2">The sequence shown here is derived from an EMBL/GenBank/DDBJ whole genome shotgun (WGS) entry which is preliminary data.</text>
</comment>
<proteinExistence type="predicted"/>
<protein>
    <recommendedName>
        <fullName evidence="4">DUF4882 domain-containing protein</fullName>
    </recommendedName>
</protein>
<dbReference type="HOGENOM" id="CLU_076283_1_0_6"/>
<reference evidence="2 3" key="1">
    <citation type="submission" date="2013-02" db="EMBL/GenBank/DDBJ databases">
        <title>The Genome Sequence of Acinetobacter guillouiae NIPH 991.</title>
        <authorList>
            <consortium name="The Broad Institute Genome Sequencing Platform"/>
            <consortium name="The Broad Institute Genome Sequencing Center for Infectious Disease"/>
            <person name="Cerqueira G."/>
            <person name="Feldgarden M."/>
            <person name="Courvalin P."/>
            <person name="Perichon B."/>
            <person name="Grillot-Courvalin C."/>
            <person name="Clermont D."/>
            <person name="Rocha E."/>
            <person name="Yoon E.-J."/>
            <person name="Nemec A."/>
            <person name="Walker B."/>
            <person name="Young S.K."/>
            <person name="Zeng Q."/>
            <person name="Gargeya S."/>
            <person name="Fitzgerald M."/>
            <person name="Haas B."/>
            <person name="Abouelleil A."/>
            <person name="Alvarado L."/>
            <person name="Arachchi H.M."/>
            <person name="Berlin A.M."/>
            <person name="Chapman S.B."/>
            <person name="Dewar J."/>
            <person name="Goldberg J."/>
            <person name="Griggs A."/>
            <person name="Gujja S."/>
            <person name="Hansen M."/>
            <person name="Howarth C."/>
            <person name="Imamovic A."/>
            <person name="Larimer J."/>
            <person name="McCowan C."/>
            <person name="Murphy C."/>
            <person name="Neiman D."/>
            <person name="Pearson M."/>
            <person name="Priest M."/>
            <person name="Roberts A."/>
            <person name="Saif S."/>
            <person name="Shea T."/>
            <person name="Sisk P."/>
            <person name="Sykes S."/>
            <person name="Wortman J."/>
            <person name="Nusbaum C."/>
            <person name="Birren B."/>
        </authorList>
    </citation>
    <scope>NUCLEOTIDE SEQUENCE [LARGE SCALE GENOMIC DNA]</scope>
    <source>
        <strain evidence="2 3">NIPH 991</strain>
    </source>
</reference>
<sequence length="256" mass="27978">MKKLKLSVLLSLSVISTQGFALCRYDLEGFLPEPANPAAQKFPTVSGQKVAYKILNAPNQITYSATHSNFSSSNNIATGTLPIANTGIVGLEFNIDTISNELTGTNNIGKGMNLLMFDQNNQTMGVIAIMYGNNSAIQNYKKPLLIWVMQKNPITNQNDITYAYLQPYDASATQNVGVYINQNANQIGFILNKQNLGYVATINSKIKSLTFQPQALFSGFEANSPYLNKTMSLELVTDKSKFTNTFPTGTKDACAN</sequence>
<gene>
    <name evidence="2" type="ORF">F964_01958</name>
</gene>
<dbReference type="eggNOG" id="ENOG5031R4Y">
    <property type="taxonomic scope" value="Bacteria"/>
</dbReference>
<evidence type="ECO:0000313" key="3">
    <source>
        <dbReference type="Proteomes" id="UP000013148"/>
    </source>
</evidence>
<evidence type="ECO:0000256" key="1">
    <source>
        <dbReference type="SAM" id="SignalP"/>
    </source>
</evidence>
<dbReference type="PATRIC" id="fig|1217656.3.peg.1914"/>
<dbReference type="RefSeq" id="WP_004819625.1">
    <property type="nucleotide sequence ID" value="NZ_KB849456.1"/>
</dbReference>
<dbReference type="Proteomes" id="UP000013148">
    <property type="component" value="Unassembled WGS sequence"/>
</dbReference>
<dbReference type="AlphaFoldDB" id="N8WZ40"/>
<feature type="chain" id="PRO_5004135390" description="DUF4882 domain-containing protein" evidence="1">
    <location>
        <begin position="22"/>
        <end position="256"/>
    </location>
</feature>
<accession>N8WZ40</accession>